<name>A0A7W5UCY5_9BACT</name>
<accession>A0A7W5UCY5</accession>
<dbReference type="SUPFAM" id="SSF48317">
    <property type="entry name" value="Acid phosphatase/Vanadium-dependent haloperoxidase"/>
    <property type="match status" value="1"/>
</dbReference>
<evidence type="ECO:0000313" key="3">
    <source>
        <dbReference type="EMBL" id="MBB3701718.1"/>
    </source>
</evidence>
<dbReference type="EC" id="3.6.1.27" evidence="3"/>
<feature type="domain" description="Phosphatidic acid phosphatase type 2/haloperoxidase" evidence="2">
    <location>
        <begin position="60"/>
        <end position="177"/>
    </location>
</feature>
<keyword evidence="3" id="KW-0378">Hydrolase</keyword>
<dbReference type="Gene3D" id="1.20.144.10">
    <property type="entry name" value="Phosphatidic acid phosphatase type 2/haloperoxidase"/>
    <property type="match status" value="1"/>
</dbReference>
<protein>
    <submittedName>
        <fullName evidence="3">Undecaprenyl-diphosphatase</fullName>
        <ecNumber evidence="3">3.6.1.27</ecNumber>
    </submittedName>
</protein>
<feature type="transmembrane region" description="Helical" evidence="1">
    <location>
        <begin position="196"/>
        <end position="216"/>
    </location>
</feature>
<keyword evidence="1" id="KW-1133">Transmembrane helix</keyword>
<keyword evidence="1" id="KW-0812">Transmembrane</keyword>
<dbReference type="Proteomes" id="UP000541425">
    <property type="component" value="Unassembled WGS sequence"/>
</dbReference>
<evidence type="ECO:0000256" key="1">
    <source>
        <dbReference type="SAM" id="Phobius"/>
    </source>
</evidence>
<dbReference type="GO" id="GO:0050380">
    <property type="term" value="F:undecaprenyl-diphosphatase activity"/>
    <property type="evidence" value="ECO:0007669"/>
    <property type="project" value="UniProtKB-EC"/>
</dbReference>
<feature type="transmembrane region" description="Helical" evidence="1">
    <location>
        <begin position="56"/>
        <end position="76"/>
    </location>
</feature>
<reference evidence="3 4" key="1">
    <citation type="submission" date="2020-08" db="EMBL/GenBank/DDBJ databases">
        <title>Genomic Encyclopedia of Type Strains, Phase IV (KMG-IV): sequencing the most valuable type-strain genomes for metagenomic binning, comparative biology and taxonomic classification.</title>
        <authorList>
            <person name="Goeker M."/>
        </authorList>
    </citation>
    <scope>NUCLEOTIDE SEQUENCE [LARGE SCALE GENOMIC DNA]</scope>
    <source>
        <strain evidence="3 4">DSM 22548</strain>
    </source>
</reference>
<dbReference type="PANTHER" id="PTHR14969">
    <property type="entry name" value="SPHINGOSINE-1-PHOSPHATE PHOSPHOHYDROLASE"/>
    <property type="match status" value="1"/>
</dbReference>
<dbReference type="Pfam" id="PF01569">
    <property type="entry name" value="PAP2"/>
    <property type="match status" value="1"/>
</dbReference>
<sequence>MLDFFTDLDTQLMLFLNGWHTPYWDNFMWLYSSRWIWLPFYAAFVFVILRNFKWRVSALIFVAIFLTIFFADQITATLLRPIFHRLRPCNLDNPLSQFIHVVANDRGGAYGFPSAHAANAFGFAFFIHYLFRRSSLSLLLFAWALMMCYTRIYLGRHYPGDLLAGAMVGFVSASLSYCMFRYVAGSQKHKKLHRQFIPPYFLLLTLLTFFILSFFYPY</sequence>
<dbReference type="InterPro" id="IPR000326">
    <property type="entry name" value="PAP2/HPO"/>
</dbReference>
<evidence type="ECO:0000313" key="4">
    <source>
        <dbReference type="Proteomes" id="UP000541425"/>
    </source>
</evidence>
<proteinExistence type="predicted"/>
<feature type="transmembrane region" description="Helical" evidence="1">
    <location>
        <begin position="138"/>
        <end position="156"/>
    </location>
</feature>
<evidence type="ECO:0000259" key="2">
    <source>
        <dbReference type="SMART" id="SM00014"/>
    </source>
</evidence>
<organism evidence="3 4">
    <name type="scientific">Alloprevotella rava</name>
    <dbReference type="NCBI Taxonomy" id="671218"/>
    <lineage>
        <taxon>Bacteria</taxon>
        <taxon>Pseudomonadati</taxon>
        <taxon>Bacteroidota</taxon>
        <taxon>Bacteroidia</taxon>
        <taxon>Bacteroidales</taxon>
        <taxon>Prevotellaceae</taxon>
        <taxon>Alloprevotella</taxon>
    </lineage>
</organism>
<dbReference type="AlphaFoldDB" id="A0A7W5UCY5"/>
<feature type="transmembrane region" description="Helical" evidence="1">
    <location>
        <begin position="28"/>
        <end position="49"/>
    </location>
</feature>
<gene>
    <name evidence="3" type="ORF">FHS60_000160</name>
</gene>
<dbReference type="PANTHER" id="PTHR14969:SF13">
    <property type="entry name" value="AT30094P"/>
    <property type="match status" value="1"/>
</dbReference>
<feature type="transmembrane region" description="Helical" evidence="1">
    <location>
        <begin position="162"/>
        <end position="184"/>
    </location>
</feature>
<dbReference type="InterPro" id="IPR036938">
    <property type="entry name" value="PAP2/HPO_sf"/>
</dbReference>
<dbReference type="SMART" id="SM00014">
    <property type="entry name" value="acidPPc"/>
    <property type="match status" value="1"/>
</dbReference>
<keyword evidence="1" id="KW-0472">Membrane</keyword>
<comment type="caution">
    <text evidence="3">The sequence shown here is derived from an EMBL/GenBank/DDBJ whole genome shotgun (WGS) entry which is preliminary data.</text>
</comment>
<dbReference type="RefSeq" id="WP_183693670.1">
    <property type="nucleotide sequence ID" value="NZ_JACICA010000001.1"/>
</dbReference>
<dbReference type="EMBL" id="JACICA010000001">
    <property type="protein sequence ID" value="MBB3701718.1"/>
    <property type="molecule type" value="Genomic_DNA"/>
</dbReference>
<feature type="transmembrane region" description="Helical" evidence="1">
    <location>
        <begin position="110"/>
        <end position="131"/>
    </location>
</feature>